<evidence type="ECO:0000313" key="1">
    <source>
        <dbReference type="EMBL" id="AZQ53475.1"/>
    </source>
</evidence>
<accession>A0A3Q9FA31</accession>
<evidence type="ECO:0000313" key="2">
    <source>
        <dbReference type="Proteomes" id="UP000277191"/>
    </source>
</evidence>
<dbReference type="AlphaFoldDB" id="A0A3Q9FA31"/>
<protein>
    <recommendedName>
        <fullName evidence="3">Inclusion body protein</fullName>
    </recommendedName>
</protein>
<gene>
    <name evidence="1" type="ORF">D5R55_21240</name>
</gene>
<dbReference type="RefSeq" id="WP_126365488.1">
    <property type="nucleotide sequence ID" value="NZ_CP034546.1"/>
</dbReference>
<sequence length="176" mass="18610">MTTINVLVSVDGNKLAQQVSDGVISPGSSGAPTSLGSYSQSDVFVAMVAPNASVANNTQGQSELQIKADARDVVEWAITTFDVNGDYTVYLYNGSFNPSTAMGPLTYVSAEGYMYLGTGSPASTTPSKFVNQTNTVSATIEKVNVSIQYTLSFVLVNNSNGKVVGYFCWDPFIKVA</sequence>
<dbReference type="InterPro" id="IPR038712">
    <property type="entry name" value="PixA-like_sf"/>
</dbReference>
<evidence type="ECO:0008006" key="3">
    <source>
        <dbReference type="Google" id="ProtNLM"/>
    </source>
</evidence>
<dbReference type="Proteomes" id="UP000277191">
    <property type="component" value="Chromosome 2"/>
</dbReference>
<reference evidence="1 2" key="1">
    <citation type="submission" date="2018-12" db="EMBL/GenBank/DDBJ databases">
        <title>Cadmium resistance mechanism in endophytic bacteria Burkholderia cenocepacia YG-3.</title>
        <authorList>
            <person name="Zhang X."/>
            <person name="Wang X."/>
            <person name="Zhu Y."/>
        </authorList>
    </citation>
    <scope>NUCLEOTIDE SEQUENCE [LARGE SCALE GENOMIC DNA]</scope>
    <source>
        <strain evidence="1 2">YG-3</strain>
    </source>
</reference>
<proteinExistence type="predicted"/>
<dbReference type="Pfam" id="PF12306">
    <property type="entry name" value="PixA"/>
    <property type="match status" value="1"/>
</dbReference>
<organism evidence="1 2">
    <name type="scientific">Burkholderia cenocepacia</name>
    <dbReference type="NCBI Taxonomy" id="95486"/>
    <lineage>
        <taxon>Bacteria</taxon>
        <taxon>Pseudomonadati</taxon>
        <taxon>Pseudomonadota</taxon>
        <taxon>Betaproteobacteria</taxon>
        <taxon>Burkholderiales</taxon>
        <taxon>Burkholderiaceae</taxon>
        <taxon>Burkholderia</taxon>
        <taxon>Burkholderia cepacia complex</taxon>
    </lineage>
</organism>
<dbReference type="Gene3D" id="2.60.40.3910">
    <property type="entry name" value="Inclusion body protein"/>
    <property type="match status" value="1"/>
</dbReference>
<dbReference type="InterPro" id="IPR021087">
    <property type="entry name" value="Uncharacterised_PixA/AidA"/>
</dbReference>
<name>A0A3Q9FA31_9BURK</name>
<dbReference type="EMBL" id="CP034546">
    <property type="protein sequence ID" value="AZQ53475.1"/>
    <property type="molecule type" value="Genomic_DNA"/>
</dbReference>